<dbReference type="PROSITE" id="PS51450">
    <property type="entry name" value="LRR"/>
    <property type="match status" value="3"/>
</dbReference>
<dbReference type="PRINTS" id="PR00019">
    <property type="entry name" value="LEURICHRPT"/>
</dbReference>
<keyword evidence="8" id="KW-1133">Transmembrane helix</keyword>
<evidence type="ECO:0000256" key="2">
    <source>
        <dbReference type="ARBA" id="ARBA00009592"/>
    </source>
</evidence>
<keyword evidence="13" id="KW-0675">Receptor</keyword>
<dbReference type="SMART" id="SM00369">
    <property type="entry name" value="LRR_TYP"/>
    <property type="match status" value="15"/>
</dbReference>
<evidence type="ECO:0000259" key="12">
    <source>
        <dbReference type="Pfam" id="PF08263"/>
    </source>
</evidence>
<protein>
    <submittedName>
        <fullName evidence="13">LRR receptor-like serine threonine-protein kinase</fullName>
    </submittedName>
</protein>
<dbReference type="Pfam" id="PF08263">
    <property type="entry name" value="LRRNT_2"/>
    <property type="match status" value="1"/>
</dbReference>
<keyword evidence="9" id="KW-0472">Membrane</keyword>
<dbReference type="InterPro" id="IPR032675">
    <property type="entry name" value="LRR_dom_sf"/>
</dbReference>
<evidence type="ECO:0000256" key="8">
    <source>
        <dbReference type="ARBA" id="ARBA00022989"/>
    </source>
</evidence>
<keyword evidence="13" id="KW-0418">Kinase</keyword>
<keyword evidence="10" id="KW-0325">Glycoprotein</keyword>
<organism evidence="13 14">
    <name type="scientific">Musa troglodytarum</name>
    <name type="common">fe'i banana</name>
    <dbReference type="NCBI Taxonomy" id="320322"/>
    <lineage>
        <taxon>Eukaryota</taxon>
        <taxon>Viridiplantae</taxon>
        <taxon>Streptophyta</taxon>
        <taxon>Embryophyta</taxon>
        <taxon>Tracheophyta</taxon>
        <taxon>Spermatophyta</taxon>
        <taxon>Magnoliopsida</taxon>
        <taxon>Liliopsida</taxon>
        <taxon>Zingiberales</taxon>
        <taxon>Musaceae</taxon>
        <taxon>Musa</taxon>
    </lineage>
</organism>
<evidence type="ECO:0000256" key="3">
    <source>
        <dbReference type="ARBA" id="ARBA00022475"/>
    </source>
</evidence>
<dbReference type="FunFam" id="3.80.10.10:FF:000041">
    <property type="entry name" value="LRR receptor-like serine/threonine-protein kinase ERECTA"/>
    <property type="match status" value="1"/>
</dbReference>
<keyword evidence="6 11" id="KW-0732">Signal</keyword>
<reference evidence="13" key="1">
    <citation type="submission" date="2022-05" db="EMBL/GenBank/DDBJ databases">
        <title>The Musa troglodytarum L. genome provides insights into the mechanism of non-climacteric behaviour and enrichment of carotenoids.</title>
        <authorList>
            <person name="Wang J."/>
        </authorList>
    </citation>
    <scope>NUCLEOTIDE SEQUENCE</scope>
    <source>
        <tissue evidence="13">Leaf</tissue>
    </source>
</reference>
<dbReference type="AlphaFoldDB" id="A0A9E7F5W2"/>
<gene>
    <name evidence="13" type="ORF">MUK42_33205</name>
</gene>
<dbReference type="Pfam" id="PF13855">
    <property type="entry name" value="LRR_8"/>
    <property type="match status" value="5"/>
</dbReference>
<dbReference type="SMART" id="SM00365">
    <property type="entry name" value="LRR_SD22"/>
    <property type="match status" value="13"/>
</dbReference>
<evidence type="ECO:0000256" key="11">
    <source>
        <dbReference type="SAM" id="SignalP"/>
    </source>
</evidence>
<dbReference type="GO" id="GO:0005886">
    <property type="term" value="C:plasma membrane"/>
    <property type="evidence" value="ECO:0007669"/>
    <property type="project" value="UniProtKB-SubCell"/>
</dbReference>
<evidence type="ECO:0000256" key="4">
    <source>
        <dbReference type="ARBA" id="ARBA00022614"/>
    </source>
</evidence>
<evidence type="ECO:0000256" key="7">
    <source>
        <dbReference type="ARBA" id="ARBA00022737"/>
    </source>
</evidence>
<dbReference type="Proteomes" id="UP001055439">
    <property type="component" value="Chromosome 2"/>
</dbReference>
<feature type="signal peptide" evidence="11">
    <location>
        <begin position="1"/>
        <end position="26"/>
    </location>
</feature>
<feature type="domain" description="Leucine-rich repeat-containing N-terminal plant-type" evidence="12">
    <location>
        <begin position="30"/>
        <end position="66"/>
    </location>
</feature>
<dbReference type="PANTHER" id="PTHR48063">
    <property type="entry name" value="LRR RECEPTOR-LIKE KINASE"/>
    <property type="match status" value="1"/>
</dbReference>
<keyword evidence="14" id="KW-1185">Reference proteome</keyword>
<evidence type="ECO:0000256" key="1">
    <source>
        <dbReference type="ARBA" id="ARBA00004251"/>
    </source>
</evidence>
<sequence length="1133" mass="127431">MGGRTTLLVLTFSLAVLSIELGISHGCREKERKALIDFKRGLHDPSNRLSSWVGEDCCAWEGVGCSNISGHVIKLDLRNRRRTYLTEDCTHQEVYYLLDDDPGCNWALRGDITPSLCSLQQLSHLDLSGNYFLQKPIPKFIGAFRRLTYLNLSGAGFMGRVPDQLGNLSTLQHLDLSYNCYRDDEDLNALPRVQEIELSSCGLGTFPRSLSHVNFTSLITLDLRYNDINSTIPDWVFNITSLEYLYLGGNGLYGFFPDSVTKLTSLRALDLSGSVFQDGFMQVAPISNICKLQILYLRSVPIHDVLANLEMVFSGCLRYSMEELDLSNTHLSGSFPDWLGNIKNLKSLNLSFNSLYGSVPASIGNLSLLQHLVLCFNDLNGAISEGIGQLKSLVYLDLNSNSLSLSEVQLANLSSLRYLDISSNCDSRKSGVIDMIFDGLPSSLEYLDLSHNSLHGSLPASLGNFLLLHSLILNSNYLNGTLPEGIKWLKGLVRLNLCNNSLRLMEDDLANLSSLKYLEISYNSIQLNKSVDWIPPFQLTTLYMGFCQILPVPHFPKWLRTQNTLCELDLSNTGIKETIPNWLSSNLRYLYLSNNKITGHLPPRISNTMPSLQWLDLSMNNISDGIPFSYCRSSNKLVGGVPDSLCNLQTLESLHLRRNNLSGPIPLCLKSCTELELDLGGTQLRGSLPDWLGNFKNLKSLDLSYNFLYGSVPASLANLSSLQSLILYSNELNGTISEAIGGLKGLIQLDLYNNSFRLSEVHFANLSSLKYLDISYNYIDLSKGDDWIPPFQLQNLYMIFCQIVPRPHFPKWLRLQTTLRYLSLSSTSIKGRIPNWLPSSLEYLSLSNNEISGDVPQYLPNLMPTSSRNLRYNETFTMFLDLSHNSLHGSVPTSLGNLSSLRSLFLYSNDLNGSIAEGIGGLKGLNYLVLSYNSFRLSELHLVNLSSLKYLDISYNYIDLNKGDEWIPPFQLRSLYMTFCQIVPRPHFPRWLRLQTTLRDLSLSSTSIKERIPNWLPSSLEYLSLSNNEISGDVPQYLPNLMYLDLSNNSLTDHLSPRILNMMPSLQFLDLSNNKIPGFIVGFWTICGSILLNSRWRIAYFQAIDNMCDELYVVLVLNVAMFKRKLMVGGQVD</sequence>
<dbReference type="PANTHER" id="PTHR48063:SF111">
    <property type="entry name" value="LEUCINE-RICH REPEAT-CONTAINING N-TERMINAL PLANT-TYPE DOMAIN-CONTAINING PROTEIN"/>
    <property type="match status" value="1"/>
</dbReference>
<dbReference type="EMBL" id="CP097504">
    <property type="protein sequence ID" value="URD89528.1"/>
    <property type="molecule type" value="Genomic_DNA"/>
</dbReference>
<keyword evidence="3" id="KW-1003">Cell membrane</keyword>
<evidence type="ECO:0000313" key="13">
    <source>
        <dbReference type="EMBL" id="URD89528.1"/>
    </source>
</evidence>
<dbReference type="Gene3D" id="3.80.10.10">
    <property type="entry name" value="Ribonuclease Inhibitor"/>
    <property type="match status" value="8"/>
</dbReference>
<dbReference type="GO" id="GO:0016301">
    <property type="term" value="F:kinase activity"/>
    <property type="evidence" value="ECO:0007669"/>
    <property type="project" value="UniProtKB-KW"/>
</dbReference>
<dbReference type="SUPFAM" id="SSF52047">
    <property type="entry name" value="RNI-like"/>
    <property type="match status" value="3"/>
</dbReference>
<name>A0A9E7F5W2_9LILI</name>
<comment type="similarity">
    <text evidence="2">Belongs to the RLP family.</text>
</comment>
<comment type="subcellular location">
    <subcellularLocation>
        <location evidence="1">Cell membrane</location>
        <topology evidence="1">Single-pass type I membrane protein</topology>
    </subcellularLocation>
</comment>
<dbReference type="FunFam" id="3.80.10.10:FF:000095">
    <property type="entry name" value="LRR receptor-like serine/threonine-protein kinase GSO1"/>
    <property type="match status" value="1"/>
</dbReference>
<keyword evidence="4" id="KW-0433">Leucine-rich repeat</keyword>
<keyword evidence="7" id="KW-0677">Repeat</keyword>
<dbReference type="InterPro" id="IPR001611">
    <property type="entry name" value="Leu-rich_rpt"/>
</dbReference>
<dbReference type="InterPro" id="IPR003591">
    <property type="entry name" value="Leu-rich_rpt_typical-subtyp"/>
</dbReference>
<feature type="chain" id="PRO_5038956336" evidence="11">
    <location>
        <begin position="27"/>
        <end position="1133"/>
    </location>
</feature>
<proteinExistence type="inferred from homology"/>
<dbReference type="InterPro" id="IPR013210">
    <property type="entry name" value="LRR_N_plant-typ"/>
</dbReference>
<evidence type="ECO:0000256" key="6">
    <source>
        <dbReference type="ARBA" id="ARBA00022729"/>
    </source>
</evidence>
<dbReference type="InterPro" id="IPR046956">
    <property type="entry name" value="RLP23-like"/>
</dbReference>
<evidence type="ECO:0000313" key="14">
    <source>
        <dbReference type="Proteomes" id="UP001055439"/>
    </source>
</evidence>
<keyword evidence="5" id="KW-0812">Transmembrane</keyword>
<dbReference type="SUPFAM" id="SSF52058">
    <property type="entry name" value="L domain-like"/>
    <property type="match status" value="1"/>
</dbReference>
<dbReference type="OrthoDB" id="7451790at2759"/>
<keyword evidence="13" id="KW-0808">Transferase</keyword>
<evidence type="ECO:0000256" key="10">
    <source>
        <dbReference type="ARBA" id="ARBA00023180"/>
    </source>
</evidence>
<dbReference type="Pfam" id="PF00560">
    <property type="entry name" value="LRR_1"/>
    <property type="match status" value="4"/>
</dbReference>
<evidence type="ECO:0000256" key="9">
    <source>
        <dbReference type="ARBA" id="ARBA00023136"/>
    </source>
</evidence>
<evidence type="ECO:0000256" key="5">
    <source>
        <dbReference type="ARBA" id="ARBA00022692"/>
    </source>
</evidence>
<accession>A0A9E7F5W2</accession>